<dbReference type="PANTHER" id="PTHR36503:SF1">
    <property type="entry name" value="BLR2520 PROTEIN"/>
    <property type="match status" value="1"/>
</dbReference>
<dbReference type="Gene3D" id="3.10.180.10">
    <property type="entry name" value="2,3-Dihydroxybiphenyl 1,2-Dioxygenase, domain 1"/>
    <property type="match status" value="1"/>
</dbReference>
<organism evidence="2 3">
    <name type="scientific">Actinomadura adrarensis</name>
    <dbReference type="NCBI Taxonomy" id="1819600"/>
    <lineage>
        <taxon>Bacteria</taxon>
        <taxon>Bacillati</taxon>
        <taxon>Actinomycetota</taxon>
        <taxon>Actinomycetes</taxon>
        <taxon>Streptosporangiales</taxon>
        <taxon>Thermomonosporaceae</taxon>
        <taxon>Actinomadura</taxon>
    </lineage>
</organism>
<dbReference type="PROSITE" id="PS51819">
    <property type="entry name" value="VOC"/>
    <property type="match status" value="1"/>
</dbReference>
<sequence>MEYRSAFPMLACDDLERSLAFYRDALGFEEDFRFEDEGKAVFVSLKLSDGTAIGLGGVPEGLAGIHGLPQRPIAGRFFELCVYCDDVDTAIEELRSLGHPVLVEPADMPWDERMGYVADPDGHPVMVVSSA</sequence>
<feature type="domain" description="VOC" evidence="1">
    <location>
        <begin position="4"/>
        <end position="130"/>
    </location>
</feature>
<evidence type="ECO:0000313" key="3">
    <source>
        <dbReference type="Proteomes" id="UP001597083"/>
    </source>
</evidence>
<dbReference type="InterPro" id="IPR037523">
    <property type="entry name" value="VOC_core"/>
</dbReference>
<comment type="caution">
    <text evidence="2">The sequence shown here is derived from an EMBL/GenBank/DDBJ whole genome shotgun (WGS) entry which is preliminary data.</text>
</comment>
<proteinExistence type="predicted"/>
<reference evidence="3" key="1">
    <citation type="journal article" date="2019" name="Int. J. Syst. Evol. Microbiol.">
        <title>The Global Catalogue of Microorganisms (GCM) 10K type strain sequencing project: providing services to taxonomists for standard genome sequencing and annotation.</title>
        <authorList>
            <consortium name="The Broad Institute Genomics Platform"/>
            <consortium name="The Broad Institute Genome Sequencing Center for Infectious Disease"/>
            <person name="Wu L."/>
            <person name="Ma J."/>
        </authorList>
    </citation>
    <scope>NUCLEOTIDE SEQUENCE [LARGE SCALE GENOMIC DNA]</scope>
    <source>
        <strain evidence="3">JCM 31696</strain>
    </source>
</reference>
<name>A0ABW3CJ29_9ACTN</name>
<gene>
    <name evidence="2" type="ORF">ACFQ07_20015</name>
</gene>
<dbReference type="EMBL" id="JBHTIR010003008">
    <property type="protein sequence ID" value="MFD0854533.1"/>
    <property type="molecule type" value="Genomic_DNA"/>
</dbReference>
<keyword evidence="3" id="KW-1185">Reference proteome</keyword>
<dbReference type="PANTHER" id="PTHR36503">
    <property type="entry name" value="BLR2520 PROTEIN"/>
    <property type="match status" value="1"/>
</dbReference>
<dbReference type="SUPFAM" id="SSF54593">
    <property type="entry name" value="Glyoxalase/Bleomycin resistance protein/Dihydroxybiphenyl dioxygenase"/>
    <property type="match status" value="1"/>
</dbReference>
<dbReference type="Proteomes" id="UP001597083">
    <property type="component" value="Unassembled WGS sequence"/>
</dbReference>
<dbReference type="Pfam" id="PF00903">
    <property type="entry name" value="Glyoxalase"/>
    <property type="match status" value="1"/>
</dbReference>
<accession>A0ABW3CJ29</accession>
<evidence type="ECO:0000259" key="1">
    <source>
        <dbReference type="PROSITE" id="PS51819"/>
    </source>
</evidence>
<evidence type="ECO:0000313" key="2">
    <source>
        <dbReference type="EMBL" id="MFD0854533.1"/>
    </source>
</evidence>
<dbReference type="InterPro" id="IPR004360">
    <property type="entry name" value="Glyas_Fos-R_dOase_dom"/>
</dbReference>
<dbReference type="InterPro" id="IPR029068">
    <property type="entry name" value="Glyas_Bleomycin-R_OHBP_Dase"/>
</dbReference>
<protein>
    <submittedName>
        <fullName evidence="2">VOC family protein</fullName>
    </submittedName>
</protein>